<dbReference type="PANTHER" id="PTHR42194">
    <property type="entry name" value="UPF0276 PROTEIN HI_1600"/>
    <property type="match status" value="1"/>
</dbReference>
<dbReference type="Pfam" id="PF09836">
    <property type="entry name" value="DUF2063"/>
    <property type="match status" value="1"/>
</dbReference>
<keyword evidence="3" id="KW-1185">Reference proteome</keyword>
<proteinExistence type="predicted"/>
<dbReference type="SUPFAM" id="SSF51658">
    <property type="entry name" value="Xylose isomerase-like"/>
    <property type="match status" value="1"/>
</dbReference>
<evidence type="ECO:0000313" key="2">
    <source>
        <dbReference type="EMBL" id="MYM65491.1"/>
    </source>
</evidence>
<dbReference type="EMBL" id="WWCK01000001">
    <property type="protein sequence ID" value="MYM65491.1"/>
    <property type="molecule type" value="Genomic_DNA"/>
</dbReference>
<reference evidence="2 3" key="1">
    <citation type="submission" date="2019-12" db="EMBL/GenBank/DDBJ databases">
        <title>Novel species isolated from a subtropical stream in China.</title>
        <authorList>
            <person name="Lu H."/>
        </authorList>
    </citation>
    <scope>NUCLEOTIDE SEQUENCE [LARGE SCALE GENOMIC DNA]</scope>
    <source>
        <strain evidence="2 3">FT55W</strain>
    </source>
</reference>
<dbReference type="InterPro" id="IPR007801">
    <property type="entry name" value="MbnB/TglH/ChrH"/>
</dbReference>
<dbReference type="InterPro" id="IPR036237">
    <property type="entry name" value="Xyl_isomerase-like_sf"/>
</dbReference>
<protein>
    <submittedName>
        <fullName evidence="2">DUF692 family protein</fullName>
    </submittedName>
</protein>
<dbReference type="Proteomes" id="UP000450012">
    <property type="component" value="Unassembled WGS sequence"/>
</dbReference>
<sequence length="553" mass="59905">MALGVGVGLRAPHYKQFLAQQPRVAWLEVHSENYLDRAGWDWHVLQQLRRDYPVSLHGVGLGLGSARGFSEEHLRRVRALVREIEPVLVSEHLCWGAVADRQLNDLLPLTLDRAALDLMSARVGKVQDVLGRQLLLENVSTYLRFNADAMSEAEFMAALAARTGCGLLLDINNLYVNQCNHGEDALAAIAAIAPGMVGELHLAGHLVTPEALIDHHGARVAEPVWRLYEAALARFGALPTLIEWDTDIPPLEVLLAEADKAKTLHARAAQPAPLAVPPVPSAAFLGEGEGEREGASMLAAGQQLFAGALFDAQLAPQVLALCVADHAEHRYALYRGNLTTTWTKTLAAAYPILLALVGEEFFAGLARAYGRAHPSDNADLNRFGAHFNTFLRDFPHVADYPYLPDVAALEWQLHRAHYAPSAPALSAQQLATIPPEQIEAATFQLHPATQLFASELAVVPLWLAHQPGRNTAFPDNMANPSHAIIVRPQWQADVQPLSAASHAALSVLSRGGNFGAALDAAFEQDEDFDVAANLQHWLAHAILVESGLAPESA</sequence>
<evidence type="ECO:0000259" key="1">
    <source>
        <dbReference type="Pfam" id="PF09836"/>
    </source>
</evidence>
<dbReference type="InterPro" id="IPR018640">
    <property type="entry name" value="DUF2063"/>
</dbReference>
<dbReference type="Gene3D" id="3.20.20.150">
    <property type="entry name" value="Divalent-metal-dependent TIM barrel enzymes"/>
    <property type="match status" value="1"/>
</dbReference>
<feature type="domain" description="Putative DNA-binding" evidence="1">
    <location>
        <begin position="302"/>
        <end position="391"/>
    </location>
</feature>
<dbReference type="RefSeq" id="WP_161012101.1">
    <property type="nucleotide sequence ID" value="NZ_WWCK01000001.1"/>
</dbReference>
<dbReference type="Gene3D" id="1.10.150.690">
    <property type="entry name" value="DUF2063"/>
    <property type="match status" value="1"/>
</dbReference>
<dbReference type="InterPro" id="IPR044922">
    <property type="entry name" value="DUF2063_N_sf"/>
</dbReference>
<dbReference type="PANTHER" id="PTHR42194:SF1">
    <property type="entry name" value="UPF0276 PROTEIN HI_1600"/>
    <property type="match status" value="1"/>
</dbReference>
<dbReference type="Pfam" id="PF05114">
    <property type="entry name" value="MbnB_TglH_ChrH"/>
    <property type="match status" value="1"/>
</dbReference>
<accession>A0A7X4GM20</accession>
<name>A0A7X4GM20_9BURK</name>
<organism evidence="2 3">
    <name type="scientific">Duganella rivi</name>
    <dbReference type="NCBI Taxonomy" id="2666083"/>
    <lineage>
        <taxon>Bacteria</taxon>
        <taxon>Pseudomonadati</taxon>
        <taxon>Pseudomonadota</taxon>
        <taxon>Betaproteobacteria</taxon>
        <taxon>Burkholderiales</taxon>
        <taxon>Oxalobacteraceae</taxon>
        <taxon>Telluria group</taxon>
        <taxon>Duganella</taxon>
    </lineage>
</organism>
<dbReference type="NCBIfam" id="NF003818">
    <property type="entry name" value="PRK05409.1"/>
    <property type="match status" value="1"/>
</dbReference>
<gene>
    <name evidence="2" type="ORF">GTP45_01415</name>
</gene>
<evidence type="ECO:0000313" key="3">
    <source>
        <dbReference type="Proteomes" id="UP000450012"/>
    </source>
</evidence>
<dbReference type="AlphaFoldDB" id="A0A7X4GM20"/>
<comment type="caution">
    <text evidence="2">The sequence shown here is derived from an EMBL/GenBank/DDBJ whole genome shotgun (WGS) entry which is preliminary data.</text>
</comment>